<evidence type="ECO:0000313" key="2">
    <source>
        <dbReference type="EMBL" id="TEA34635.1"/>
    </source>
</evidence>
<feature type="compositionally biased region" description="Basic and acidic residues" evidence="1">
    <location>
        <begin position="24"/>
        <end position="42"/>
    </location>
</feature>
<evidence type="ECO:0000256" key="1">
    <source>
        <dbReference type="SAM" id="MobiDB-lite"/>
    </source>
</evidence>
<feature type="compositionally biased region" description="Basic and acidic residues" evidence="1">
    <location>
        <begin position="1"/>
        <end position="16"/>
    </location>
</feature>
<comment type="caution">
    <text evidence="2">The sequence shown here is derived from an EMBL/GenBank/DDBJ whole genome shotgun (WGS) entry which is preliminary data.</text>
</comment>
<evidence type="ECO:0000313" key="3">
    <source>
        <dbReference type="Proteomes" id="UP000295264"/>
    </source>
</evidence>
<feature type="non-terminal residue" evidence="2">
    <location>
        <position position="1"/>
    </location>
</feature>
<gene>
    <name evidence="2" type="ORF">DBR06_SOUSAS541810001</name>
</gene>
<feature type="region of interest" description="Disordered" evidence="1">
    <location>
        <begin position="1"/>
        <end position="42"/>
    </location>
</feature>
<sequence length="42" mass="4767">QITEPRRDEDVQHEGTPDSDDSCEEGREKASCADNREEPSTF</sequence>
<proteinExistence type="predicted"/>
<reference evidence="2 3" key="1">
    <citation type="journal article" date="2018" name="Genomics">
        <title>Molecular footprints of inshore aquatic adaptation in Indo-Pacific humpback dolphin (Sousa chinensis).</title>
        <authorList>
            <person name="Ming Y."/>
            <person name="Jian J."/>
            <person name="Yu F."/>
            <person name="Yu X."/>
            <person name="Wang J."/>
            <person name="Liu W."/>
        </authorList>
    </citation>
    <scope>NUCLEOTIDE SEQUENCE [LARGE SCALE GENOMIC DNA]</scope>
    <source>
        <strain evidence="2">MY-2018</strain>
        <tissue evidence="2">Skin</tissue>
    </source>
</reference>
<name>A0A484GGG2_SOUCH</name>
<protein>
    <submittedName>
        <fullName evidence="2">Uncharacterized protein</fullName>
    </submittedName>
</protein>
<dbReference type="EMBL" id="QWLN02008911">
    <property type="protein sequence ID" value="TEA34635.1"/>
    <property type="molecule type" value="Genomic_DNA"/>
</dbReference>
<dbReference type="Proteomes" id="UP000295264">
    <property type="component" value="Unassembled WGS sequence"/>
</dbReference>
<keyword evidence="3" id="KW-1185">Reference proteome</keyword>
<accession>A0A484GGG2</accession>
<organism evidence="2 3">
    <name type="scientific">Sousa chinensis</name>
    <name type="common">Indo-pacific humpbacked dolphin</name>
    <name type="synonym">Steno chinensis</name>
    <dbReference type="NCBI Taxonomy" id="103600"/>
    <lineage>
        <taxon>Eukaryota</taxon>
        <taxon>Metazoa</taxon>
        <taxon>Chordata</taxon>
        <taxon>Craniata</taxon>
        <taxon>Vertebrata</taxon>
        <taxon>Euteleostomi</taxon>
        <taxon>Mammalia</taxon>
        <taxon>Eutheria</taxon>
        <taxon>Laurasiatheria</taxon>
        <taxon>Artiodactyla</taxon>
        <taxon>Whippomorpha</taxon>
        <taxon>Cetacea</taxon>
        <taxon>Odontoceti</taxon>
        <taxon>Delphinidae</taxon>
        <taxon>Sousa</taxon>
    </lineage>
</organism>
<dbReference type="AlphaFoldDB" id="A0A484GGG2"/>